<sequence>MGHRFNPPPGWPTPPPGWEPPEGWQPDPTWPPAPQGWQFWVPDGVPSAPVDAGGTEAPAPGGAQHPPVPQASAPSPFAPAEPQPTQTQPAEPQPVEGDSASVPEEDGRAEADAGLTSETDPVAGPPAEQHTEQLAQPTEQLAQPTEQFPASAPQSGVPGYLGGAGTPGQAGSTGAPDSVTGAGHEGFAPGQGGAAQPYPQGQFGQQAHAHSSGQFSSSSQPGPSGFDPSQPQAPVPGQYAPADGAARPYTASYAAAPAPGSSGPWGQGPAGSAAPGPGGPPPGGPGQKKSRTGLIIGVVVLIAVVVIGGIALALSLIFGGEDEPEPVVEPTSTSEPTDDPTTSEPTDEPTTDEPTEEPTQEPTDDGGGSGALTGDYEVLSPSDPAIVTDDGTPIVEVRLLQVERNWQPDPNSFICAEAEGEYVAMEFEFTTLPELADYSEGTWSFSTFELGLLDTGGNKMADISAFAGLFCLDESQQAPSDMSPGETYTGWALMDAPREPGGILWEPWLDFTGEVPTYAWDLADF</sequence>
<feature type="compositionally biased region" description="Low complexity" evidence="1">
    <location>
        <begin position="52"/>
        <end position="75"/>
    </location>
</feature>
<feature type="compositionally biased region" description="Low complexity" evidence="1">
    <location>
        <begin position="194"/>
        <end position="232"/>
    </location>
</feature>
<keyword evidence="2" id="KW-0472">Membrane</keyword>
<feature type="compositionally biased region" description="Polar residues" evidence="1">
    <location>
        <begin position="132"/>
        <end position="154"/>
    </location>
</feature>
<feature type="compositionally biased region" description="Pro residues" evidence="1">
    <location>
        <begin position="1"/>
        <end position="19"/>
    </location>
</feature>
<protein>
    <submittedName>
        <fullName evidence="3">Uncharacterized protein</fullName>
    </submittedName>
</protein>
<feature type="region of interest" description="Disordered" evidence="1">
    <location>
        <begin position="322"/>
        <end position="390"/>
    </location>
</feature>
<feature type="compositionally biased region" description="Low complexity" evidence="1">
    <location>
        <begin position="244"/>
        <end position="262"/>
    </location>
</feature>
<feature type="region of interest" description="Disordered" evidence="1">
    <location>
        <begin position="1"/>
        <end position="288"/>
    </location>
</feature>
<keyword evidence="2" id="KW-1133">Transmembrane helix</keyword>
<feature type="compositionally biased region" description="Acidic residues" evidence="1">
    <location>
        <begin position="345"/>
        <end position="364"/>
    </location>
</feature>
<dbReference type="EMBL" id="CP063169">
    <property type="protein sequence ID" value="QOR69213.1"/>
    <property type="molecule type" value="Genomic_DNA"/>
</dbReference>
<name>A0A7M1SRJ6_9MICO</name>
<feature type="compositionally biased region" description="Low complexity" evidence="1">
    <location>
        <begin position="328"/>
        <end position="344"/>
    </location>
</feature>
<accession>A0A7M1SRJ6</accession>
<evidence type="ECO:0000313" key="4">
    <source>
        <dbReference type="Proteomes" id="UP000593758"/>
    </source>
</evidence>
<proteinExistence type="predicted"/>
<reference evidence="3 4" key="1">
    <citation type="submission" date="2020-10" db="EMBL/GenBank/DDBJ databases">
        <title>Haloactinobacterium sp. RN3S43, a bacterium isolated from saline soil.</title>
        <authorList>
            <person name="Sun J.-Q."/>
        </authorList>
    </citation>
    <scope>NUCLEOTIDE SEQUENCE [LARGE SCALE GENOMIC DNA]</scope>
    <source>
        <strain evidence="3 4">RN3S43</strain>
    </source>
</reference>
<evidence type="ECO:0000256" key="1">
    <source>
        <dbReference type="SAM" id="MobiDB-lite"/>
    </source>
</evidence>
<keyword evidence="4" id="KW-1185">Reference proteome</keyword>
<keyword evidence="2" id="KW-0812">Transmembrane</keyword>
<feature type="compositionally biased region" description="Gly residues" evidence="1">
    <location>
        <begin position="159"/>
        <end position="168"/>
    </location>
</feature>
<organism evidence="3 4">
    <name type="scientific">Ruania alkalisoli</name>
    <dbReference type="NCBI Taxonomy" id="2779775"/>
    <lineage>
        <taxon>Bacteria</taxon>
        <taxon>Bacillati</taxon>
        <taxon>Actinomycetota</taxon>
        <taxon>Actinomycetes</taxon>
        <taxon>Micrococcales</taxon>
        <taxon>Ruaniaceae</taxon>
        <taxon>Ruania</taxon>
    </lineage>
</organism>
<evidence type="ECO:0000256" key="2">
    <source>
        <dbReference type="SAM" id="Phobius"/>
    </source>
</evidence>
<feature type="transmembrane region" description="Helical" evidence="2">
    <location>
        <begin position="294"/>
        <end position="318"/>
    </location>
</feature>
<gene>
    <name evidence="3" type="ORF">IM660_10815</name>
</gene>
<evidence type="ECO:0000313" key="3">
    <source>
        <dbReference type="EMBL" id="QOR69213.1"/>
    </source>
</evidence>
<dbReference type="RefSeq" id="WP_193495439.1">
    <property type="nucleotide sequence ID" value="NZ_CP063169.1"/>
</dbReference>
<dbReference type="AlphaFoldDB" id="A0A7M1SRJ6"/>
<dbReference type="KEGG" id="halt:IM660_10815"/>
<dbReference type="Proteomes" id="UP000593758">
    <property type="component" value="Chromosome"/>
</dbReference>
<feature type="compositionally biased region" description="Low complexity" evidence="1">
    <location>
        <begin position="83"/>
        <end position="94"/>
    </location>
</feature>